<evidence type="ECO:0000256" key="1">
    <source>
        <dbReference type="SAM" id="MobiDB-lite"/>
    </source>
</evidence>
<evidence type="ECO:0000313" key="2">
    <source>
        <dbReference type="EMBL" id="KAG9338547.1"/>
    </source>
</evidence>
<organism evidence="2 3">
    <name type="scientific">Albula glossodonta</name>
    <name type="common">roundjaw bonefish</name>
    <dbReference type="NCBI Taxonomy" id="121402"/>
    <lineage>
        <taxon>Eukaryota</taxon>
        <taxon>Metazoa</taxon>
        <taxon>Chordata</taxon>
        <taxon>Craniata</taxon>
        <taxon>Vertebrata</taxon>
        <taxon>Euteleostomi</taxon>
        <taxon>Actinopterygii</taxon>
        <taxon>Neopterygii</taxon>
        <taxon>Teleostei</taxon>
        <taxon>Albuliformes</taxon>
        <taxon>Albulidae</taxon>
        <taxon>Albula</taxon>
    </lineage>
</organism>
<dbReference type="AlphaFoldDB" id="A0A8T2NQB1"/>
<dbReference type="EMBL" id="JAFBMS010000065">
    <property type="protein sequence ID" value="KAG9338547.1"/>
    <property type="molecule type" value="Genomic_DNA"/>
</dbReference>
<dbReference type="Proteomes" id="UP000824540">
    <property type="component" value="Unassembled WGS sequence"/>
</dbReference>
<protein>
    <submittedName>
        <fullName evidence="2">Uncharacterized protein</fullName>
    </submittedName>
</protein>
<comment type="caution">
    <text evidence="2">The sequence shown here is derived from an EMBL/GenBank/DDBJ whole genome shotgun (WGS) entry which is preliminary data.</text>
</comment>
<keyword evidence="3" id="KW-1185">Reference proteome</keyword>
<gene>
    <name evidence="2" type="ORF">JZ751_025603</name>
</gene>
<reference evidence="2" key="1">
    <citation type="thesis" date="2021" institute="BYU ScholarsArchive" country="Provo, UT, USA">
        <title>Applications of and Algorithms for Genome Assembly and Genomic Analyses with an Emphasis on Marine Teleosts.</title>
        <authorList>
            <person name="Pickett B.D."/>
        </authorList>
    </citation>
    <scope>NUCLEOTIDE SEQUENCE</scope>
    <source>
        <strain evidence="2">HI-2016</strain>
    </source>
</reference>
<accession>A0A8T2NQB1</accession>
<evidence type="ECO:0000313" key="3">
    <source>
        <dbReference type="Proteomes" id="UP000824540"/>
    </source>
</evidence>
<sequence length="98" mass="10212">MGIESGENKGAAAPPVSTSAASVSCPSGRVERGERMQGPSGGARESICALVFAKCCAPLPVPYCTSFSNFLQVIKYVVSELIHQPIASTCQLDPLPRS</sequence>
<feature type="region of interest" description="Disordered" evidence="1">
    <location>
        <begin position="1"/>
        <end position="42"/>
    </location>
</feature>
<name>A0A8T2NQB1_9TELE</name>
<feature type="compositionally biased region" description="Low complexity" evidence="1">
    <location>
        <begin position="11"/>
        <end position="27"/>
    </location>
</feature>
<proteinExistence type="predicted"/>